<dbReference type="AlphaFoldDB" id="A0A9P7GKF6"/>
<feature type="compositionally biased region" description="Low complexity" evidence="1">
    <location>
        <begin position="85"/>
        <end position="102"/>
    </location>
</feature>
<dbReference type="EMBL" id="JABCKI010000529">
    <property type="protein sequence ID" value="KAG5650178.1"/>
    <property type="molecule type" value="Genomic_DNA"/>
</dbReference>
<comment type="caution">
    <text evidence="2">The sequence shown here is derived from an EMBL/GenBank/DDBJ whole genome shotgun (WGS) entry which is preliminary data.</text>
</comment>
<gene>
    <name evidence="2" type="ORF">H0H81_000423</name>
</gene>
<protein>
    <submittedName>
        <fullName evidence="2">Uncharacterized protein</fullName>
    </submittedName>
</protein>
<accession>A0A9P7GKF6</accession>
<evidence type="ECO:0000256" key="1">
    <source>
        <dbReference type="SAM" id="MobiDB-lite"/>
    </source>
</evidence>
<organism evidence="2 3">
    <name type="scientific">Sphagnurus paluster</name>
    <dbReference type="NCBI Taxonomy" id="117069"/>
    <lineage>
        <taxon>Eukaryota</taxon>
        <taxon>Fungi</taxon>
        <taxon>Dikarya</taxon>
        <taxon>Basidiomycota</taxon>
        <taxon>Agaricomycotina</taxon>
        <taxon>Agaricomycetes</taxon>
        <taxon>Agaricomycetidae</taxon>
        <taxon>Agaricales</taxon>
        <taxon>Tricholomatineae</taxon>
        <taxon>Lyophyllaceae</taxon>
        <taxon>Sphagnurus</taxon>
    </lineage>
</organism>
<keyword evidence="3" id="KW-1185">Reference proteome</keyword>
<sequence length="168" mass="17725">MSLLSHVPLIAQAYGYSNAPPAPPQGPAYGTSAWDQQHGDIASSSSAHLLPRPSPYCVPPAAQEYSTYSNASLAPPHLDPQYVDPIPQAPASSSATPLSSASYRHPAPQAQGIPPSTIPQDRDHSLPPFSSPVPEAASDQRFIPTIEAWRNMPQPAAPIQTPVILAPL</sequence>
<reference evidence="2" key="1">
    <citation type="submission" date="2021-02" db="EMBL/GenBank/DDBJ databases">
        <authorList>
            <person name="Nieuwenhuis M."/>
            <person name="Van De Peppel L.J.J."/>
        </authorList>
    </citation>
    <scope>NUCLEOTIDE SEQUENCE</scope>
    <source>
        <strain evidence="2">D49</strain>
    </source>
</reference>
<proteinExistence type="predicted"/>
<name>A0A9P7GKF6_9AGAR</name>
<evidence type="ECO:0000313" key="2">
    <source>
        <dbReference type="EMBL" id="KAG5650178.1"/>
    </source>
</evidence>
<feature type="region of interest" description="Disordered" evidence="1">
    <location>
        <begin position="68"/>
        <end position="137"/>
    </location>
</feature>
<reference evidence="2" key="2">
    <citation type="submission" date="2021-10" db="EMBL/GenBank/DDBJ databases">
        <title>Phylogenomics reveals ancestral predisposition of the termite-cultivated fungus Termitomyces towards a domesticated lifestyle.</title>
        <authorList>
            <person name="Auxier B."/>
            <person name="Grum-Grzhimaylo A."/>
            <person name="Cardenas M.E."/>
            <person name="Lodge J.D."/>
            <person name="Laessoe T."/>
            <person name="Pedersen O."/>
            <person name="Smith M.E."/>
            <person name="Kuyper T.W."/>
            <person name="Franco-Molano E.A."/>
            <person name="Baroni T.J."/>
            <person name="Aanen D.K."/>
        </authorList>
    </citation>
    <scope>NUCLEOTIDE SEQUENCE</scope>
    <source>
        <strain evidence="2">D49</strain>
    </source>
</reference>
<dbReference type="Proteomes" id="UP000717328">
    <property type="component" value="Unassembled WGS sequence"/>
</dbReference>
<evidence type="ECO:0000313" key="3">
    <source>
        <dbReference type="Proteomes" id="UP000717328"/>
    </source>
</evidence>
<feature type="non-terminal residue" evidence="2">
    <location>
        <position position="168"/>
    </location>
</feature>